<evidence type="ECO:0000259" key="3">
    <source>
        <dbReference type="PROSITE" id="PS50157"/>
    </source>
</evidence>
<dbReference type="PROSITE" id="PS50157">
    <property type="entry name" value="ZINC_FINGER_C2H2_2"/>
    <property type="match status" value="1"/>
</dbReference>
<dbReference type="InterPro" id="IPR019446">
    <property type="entry name" value="BMT5-like"/>
</dbReference>
<keyword evidence="1" id="KW-0479">Metal-binding</keyword>
<dbReference type="GO" id="GO:0005737">
    <property type="term" value="C:cytoplasm"/>
    <property type="evidence" value="ECO:0007669"/>
    <property type="project" value="TreeGrafter"/>
</dbReference>
<keyword evidence="1" id="KW-0863">Zinc-finger</keyword>
<dbReference type="Pfam" id="PF10354">
    <property type="entry name" value="BMT5-like"/>
    <property type="match status" value="1"/>
</dbReference>
<feature type="compositionally biased region" description="Basic and acidic residues" evidence="2">
    <location>
        <begin position="477"/>
        <end position="487"/>
    </location>
</feature>
<dbReference type="PANTHER" id="PTHR11538:SF26">
    <property type="entry name" value="FERREDOXIN-FOLD ANTICODON-BINDING DOMAIN-CONTAINING PROTEIN 1"/>
    <property type="match status" value="1"/>
</dbReference>
<dbReference type="SMART" id="SM00355">
    <property type="entry name" value="ZnF_C2H2"/>
    <property type="match status" value="1"/>
</dbReference>
<dbReference type="GO" id="GO:0070042">
    <property type="term" value="F:rRNA (uridine-N3-)-methyltransferase activity"/>
    <property type="evidence" value="ECO:0007669"/>
    <property type="project" value="InterPro"/>
</dbReference>
<dbReference type="SUPFAM" id="SSF53335">
    <property type="entry name" value="S-adenosyl-L-methionine-dependent methyltransferases"/>
    <property type="match status" value="1"/>
</dbReference>
<gene>
    <name evidence="4" type="ORF">SARC_07146</name>
</gene>
<dbReference type="Proteomes" id="UP000054560">
    <property type="component" value="Unassembled WGS sequence"/>
</dbReference>
<feature type="domain" description="C2H2-type" evidence="3">
    <location>
        <begin position="515"/>
        <end position="538"/>
    </location>
</feature>
<feature type="compositionally biased region" description="Basic residues" evidence="2">
    <location>
        <begin position="488"/>
        <end position="498"/>
    </location>
</feature>
<sequence length="572" mass="63058">MAVKQESSQQLSVLLLGEGNFSFAGALTAMCRLCQPTGRDARVNKNADSEGCASNTALHQTDRNALVRPDISMTHERAREDTFNRTKTKQNVTLDSGLYAREGAESFLSSKAQTLVTQHKQEDIKVNKIEDLILLSGAVLPEAKSALAQRACAYLRWSEVDGGIKLIASSYDSMEEVQRLYPESVPILKRLNEYSSSPLCTVMHEVDALRLCEAFPDEKFDRIIWNHPHLGVEDFRAHQAAMAHFFDSCKACLRENGLVYISLVQGQHERWRVLDSADWNDFELVESPALRAGEFPGYEVRRNKTGATFKATSTQRRLNQPMQSYTHIYRRKTAHVTSSGQSDPEISRSVGELEANGRGVEQTDALPTDLPVSAMVSSPESKVVVCENAKVNGDSRASVYRALVESAVGHSNSEVSDSAGIQNSEATAAATTSKSISARSLDQRSTSVQIDSVVPEISHGGDNVDSAVVSPVVSDPGQHDLDRTDKVPKHKKKKKSKAERKAETDAADNEPPGGYVCEICGKEIPSSRGLKQHIQFVHEQQLYGSEWTPNKPADIKCAKCDNMFAYEKDRDQ</sequence>
<dbReference type="GeneID" id="25907650"/>
<evidence type="ECO:0000313" key="5">
    <source>
        <dbReference type="Proteomes" id="UP000054560"/>
    </source>
</evidence>
<feature type="region of interest" description="Disordered" evidence="2">
    <location>
        <begin position="457"/>
        <end position="511"/>
    </location>
</feature>
<dbReference type="EMBL" id="KQ242142">
    <property type="protein sequence ID" value="KNC80504.1"/>
    <property type="molecule type" value="Genomic_DNA"/>
</dbReference>
<dbReference type="eggNOG" id="KOG4174">
    <property type="taxonomic scope" value="Eukaryota"/>
</dbReference>
<dbReference type="AlphaFoldDB" id="A0A0L0FV41"/>
<protein>
    <recommendedName>
        <fullName evidence="3">C2H2-type domain-containing protein</fullName>
    </recommendedName>
</protein>
<dbReference type="InterPro" id="IPR013087">
    <property type="entry name" value="Znf_C2H2_type"/>
</dbReference>
<organism evidence="4 5">
    <name type="scientific">Sphaeroforma arctica JP610</name>
    <dbReference type="NCBI Taxonomy" id="667725"/>
    <lineage>
        <taxon>Eukaryota</taxon>
        <taxon>Ichthyosporea</taxon>
        <taxon>Ichthyophonida</taxon>
        <taxon>Sphaeroforma</taxon>
    </lineage>
</organism>
<dbReference type="GO" id="GO:0008270">
    <property type="term" value="F:zinc ion binding"/>
    <property type="evidence" value="ECO:0007669"/>
    <property type="project" value="UniProtKB-KW"/>
</dbReference>
<dbReference type="InterPro" id="IPR029063">
    <property type="entry name" value="SAM-dependent_MTases_sf"/>
</dbReference>
<keyword evidence="1" id="KW-0862">Zinc</keyword>
<evidence type="ECO:0000256" key="2">
    <source>
        <dbReference type="SAM" id="MobiDB-lite"/>
    </source>
</evidence>
<feature type="compositionally biased region" description="Low complexity" evidence="2">
    <location>
        <begin position="464"/>
        <end position="476"/>
    </location>
</feature>
<accession>A0A0L0FV41</accession>
<reference evidence="4 5" key="1">
    <citation type="submission" date="2011-02" db="EMBL/GenBank/DDBJ databases">
        <title>The Genome Sequence of Sphaeroforma arctica JP610.</title>
        <authorList>
            <consortium name="The Broad Institute Genome Sequencing Platform"/>
            <person name="Russ C."/>
            <person name="Cuomo C."/>
            <person name="Young S.K."/>
            <person name="Zeng Q."/>
            <person name="Gargeya S."/>
            <person name="Alvarado L."/>
            <person name="Berlin A."/>
            <person name="Chapman S.B."/>
            <person name="Chen Z."/>
            <person name="Freedman E."/>
            <person name="Gellesch M."/>
            <person name="Goldberg J."/>
            <person name="Griggs A."/>
            <person name="Gujja S."/>
            <person name="Heilman E."/>
            <person name="Heiman D."/>
            <person name="Howarth C."/>
            <person name="Mehta T."/>
            <person name="Neiman D."/>
            <person name="Pearson M."/>
            <person name="Roberts A."/>
            <person name="Saif S."/>
            <person name="Shea T."/>
            <person name="Shenoy N."/>
            <person name="Sisk P."/>
            <person name="Stolte C."/>
            <person name="Sykes S."/>
            <person name="White J."/>
            <person name="Yandava C."/>
            <person name="Burger G."/>
            <person name="Gray M.W."/>
            <person name="Holland P.W.H."/>
            <person name="King N."/>
            <person name="Lang F.B.F."/>
            <person name="Roger A.J."/>
            <person name="Ruiz-Trillo I."/>
            <person name="Haas B."/>
            <person name="Nusbaum C."/>
            <person name="Birren B."/>
        </authorList>
    </citation>
    <scope>NUCLEOTIDE SEQUENCE [LARGE SCALE GENOMIC DNA]</scope>
    <source>
        <strain evidence="4 5">JP610</strain>
    </source>
</reference>
<dbReference type="STRING" id="667725.A0A0L0FV41"/>
<keyword evidence="5" id="KW-1185">Reference proteome</keyword>
<evidence type="ECO:0000256" key="1">
    <source>
        <dbReference type="PROSITE-ProRule" id="PRU00042"/>
    </source>
</evidence>
<dbReference type="OrthoDB" id="273345at2759"/>
<dbReference type="Gene3D" id="3.40.50.150">
    <property type="entry name" value="Vaccinia Virus protein VP39"/>
    <property type="match status" value="1"/>
</dbReference>
<dbReference type="RefSeq" id="XP_014154406.1">
    <property type="nucleotide sequence ID" value="XM_014298931.1"/>
</dbReference>
<name>A0A0L0FV41_9EUKA</name>
<dbReference type="Gene3D" id="3.30.160.60">
    <property type="entry name" value="Classic Zinc Finger"/>
    <property type="match status" value="1"/>
</dbReference>
<dbReference type="PROSITE" id="PS00028">
    <property type="entry name" value="ZINC_FINGER_C2H2_1"/>
    <property type="match status" value="1"/>
</dbReference>
<evidence type="ECO:0000313" key="4">
    <source>
        <dbReference type="EMBL" id="KNC80504.1"/>
    </source>
</evidence>
<feature type="non-terminal residue" evidence="4">
    <location>
        <position position="572"/>
    </location>
</feature>
<dbReference type="GO" id="GO:0070475">
    <property type="term" value="P:rRNA base methylation"/>
    <property type="evidence" value="ECO:0007669"/>
    <property type="project" value="InterPro"/>
</dbReference>
<proteinExistence type="predicted"/>
<dbReference type="PANTHER" id="PTHR11538">
    <property type="entry name" value="PHENYLALANYL-TRNA SYNTHETASE"/>
    <property type="match status" value="1"/>
</dbReference>